<keyword evidence="1 2" id="KW-0863">Zinc-finger</keyword>
<sequence length="1057" mass="121471">MRDLDLYLIQEFIQTCPNAIDLIISCFNLEAYLLGGDSLNSSIRADALIQARFGQLDQLLSLFVNLLSSDIAEQLDIATMVRRSLIHFLFLAPSSNSELLKRLPGKFSEHADVKDILFSVSVQRNKRSSVGDKMIFHLKPEIASEIDIFYTYFSYTERQSCFDILAQDRTKSSLFPKDLTFNSNSLECLIRSASFFAFLLNCLLSLKEENNSVFIVLQILYIIHCGFQFVQRQQNASLCHEFASFLINNSPTVEACEDGHYTSIYDALKSLSSMAPYSCIQPTLKFVLSEIDDLQGKSDVDVDVSATPIDQKKEQAAERRRMLLERMQSAQNSFIQKCEVSNREEEAPIEYASNDNAYDFEDASSSDSYFANEEDTEEENALDDIDLWDADTDGIEMVEQPDDVYETFSPSSNNDVDKYIDPFKFLQQFESARHKFQSLNKHRQVYSFDLKKAANVEQQELCQDLGNCNICREPLCLADTSKIIGIIARLFKKRFLREYSEKHTRGFPNDQSFDLLFQSSEKKYDSWAYSNFSSLFSSCKHLFHYSCMKTLSGGKQFRCPLCRKKGHIFLPYFDRSSIIPAPLKQRQPGPSSDVRAGPSFLKDSIFLSADSLDQVQFPFFMATAQSICDRWNHYYGKYYLHHSDPDSLPRILDNEGLSIMQQYMARYLVTDVREGRSKLLFIEQTCNVLCDIIATVEIYLRTHQLDFSQWSAQLETPSNLMLEFSPYFFSVIEIYKVFITASTLLRSNCGSSEYESLKESMSQVLNIFTSFDEHSSFLKDLLAYSILYYSPDSLEDLKKFRHLVAFLFVKYYFVQHSSVISLTTFSSSLKYYFFLVYLRSALVLESMFFGTKQEIDNFGSTLEEFSFLYTSVYKIDLLWISIDSFLLSLDGNRNDCMLNFDTVQVIIDMKEYFLPISSDASLAIPPLPYPFRYSFVPFPPKFDQLIIQSTRRTCTKCNTVPSETAICFICGKLCCFKSTCCFIFRQMGECNFHMMGYPIFPFSLIFRYCCGSIGLFMLVQKAGTVYLSDASAYIRESAYVDAYGEPDLGFKFEGIVN</sequence>
<dbReference type="GO" id="GO:0016874">
    <property type="term" value="F:ligase activity"/>
    <property type="evidence" value="ECO:0007669"/>
    <property type="project" value="UniProtKB-KW"/>
</dbReference>
<keyword evidence="3" id="KW-0812">Transmembrane</keyword>
<proteinExistence type="inferred from homology"/>
<feature type="transmembrane region" description="Helical" evidence="3">
    <location>
        <begin position="995"/>
        <end position="1019"/>
    </location>
</feature>
<evidence type="ECO:0000256" key="3">
    <source>
        <dbReference type="SAM" id="Phobius"/>
    </source>
</evidence>
<comment type="function">
    <text evidence="2">Ubiquitin ligase protein which is a component of the N-end rule pathway. Recognizes and binds to proteins bearing specific N-terminal residues that are destabilizing according to the N-end rule, leading to their ubiquitination and subsequent degradation.</text>
</comment>
<dbReference type="GO" id="GO:0000151">
    <property type="term" value="C:ubiquitin ligase complex"/>
    <property type="evidence" value="ECO:0007669"/>
    <property type="project" value="TreeGrafter"/>
</dbReference>
<dbReference type="InterPro" id="IPR013083">
    <property type="entry name" value="Znf_RING/FYVE/PHD"/>
</dbReference>
<comment type="pathway">
    <text evidence="2">Protein modification; protein ubiquitination.</text>
</comment>
<comment type="similarity">
    <text evidence="2">Belongs to the E3 ubiquitin-protein ligase UBR1-like family.</text>
</comment>
<dbReference type="Pfam" id="PF18995">
    <property type="entry name" value="PRT6_C"/>
    <property type="match status" value="1"/>
</dbReference>
<dbReference type="GO" id="GO:0061630">
    <property type="term" value="F:ubiquitin protein ligase activity"/>
    <property type="evidence" value="ECO:0007669"/>
    <property type="project" value="UniProtKB-UniRule"/>
</dbReference>
<organism evidence="5 6">
    <name type="scientific">Mitosporidium daphniae</name>
    <dbReference type="NCBI Taxonomy" id="1485682"/>
    <lineage>
        <taxon>Eukaryota</taxon>
        <taxon>Fungi</taxon>
        <taxon>Fungi incertae sedis</taxon>
        <taxon>Microsporidia</taxon>
        <taxon>Mitosporidium</taxon>
    </lineage>
</organism>
<keyword evidence="6" id="KW-1185">Reference proteome</keyword>
<evidence type="ECO:0000259" key="4">
    <source>
        <dbReference type="PROSITE" id="PS50089"/>
    </source>
</evidence>
<dbReference type="CDD" id="cd16448">
    <property type="entry name" value="RING-H2"/>
    <property type="match status" value="1"/>
</dbReference>
<keyword evidence="2" id="KW-0808">Transferase</keyword>
<dbReference type="EC" id="2.3.2.27" evidence="2"/>
<dbReference type="EMBL" id="JMKJ01000130">
    <property type="protein sequence ID" value="KGG52063.1"/>
    <property type="molecule type" value="Genomic_DNA"/>
</dbReference>
<dbReference type="PROSITE" id="PS50089">
    <property type="entry name" value="ZF_RING_2"/>
    <property type="match status" value="1"/>
</dbReference>
<protein>
    <recommendedName>
        <fullName evidence="2">E3 ubiquitin-protein ligase</fullName>
        <ecNumber evidence="2">2.3.2.27</ecNumber>
    </recommendedName>
</protein>
<comment type="caution">
    <text evidence="5">The sequence shown here is derived from an EMBL/GenBank/DDBJ whole genome shotgun (WGS) entry which is preliminary data.</text>
</comment>
<dbReference type="GO" id="GO:0008270">
    <property type="term" value="F:zinc ion binding"/>
    <property type="evidence" value="ECO:0007669"/>
    <property type="project" value="UniProtKB-UniRule"/>
</dbReference>
<dbReference type="PANTHER" id="PTHR21497">
    <property type="entry name" value="UBIQUITIN LIGASE E3 ALPHA-RELATED"/>
    <property type="match status" value="1"/>
</dbReference>
<dbReference type="Gene3D" id="1.10.10.2670">
    <property type="entry name" value="E3 ubiquitin-protein ligase"/>
    <property type="match status" value="1"/>
</dbReference>
<dbReference type="HOGENOM" id="CLU_289857_0_0_1"/>
<dbReference type="OrthoDB" id="26387at2759"/>
<evidence type="ECO:0000256" key="2">
    <source>
        <dbReference type="RuleBase" id="RU366018"/>
    </source>
</evidence>
<keyword evidence="3" id="KW-1133">Transmembrane helix</keyword>
<dbReference type="Pfam" id="PF22960">
    <property type="entry name" value="WHD_UBR1"/>
    <property type="match status" value="1"/>
</dbReference>
<dbReference type="InterPro" id="IPR042065">
    <property type="entry name" value="E3_ELL-like"/>
</dbReference>
<dbReference type="UniPathway" id="UPA00143"/>
<dbReference type="AlphaFoldDB" id="A0A098VSJ8"/>
<dbReference type="SUPFAM" id="SSF57850">
    <property type="entry name" value="RING/U-box"/>
    <property type="match status" value="1"/>
</dbReference>
<comment type="catalytic activity">
    <reaction evidence="2">
        <text>S-ubiquitinyl-[E2 ubiquitin-conjugating enzyme]-L-cysteine + [acceptor protein]-L-lysine = [E2 ubiquitin-conjugating enzyme]-L-cysteine + N(6)-ubiquitinyl-[acceptor protein]-L-lysine.</text>
        <dbReference type="EC" id="2.3.2.27"/>
    </reaction>
</comment>
<evidence type="ECO:0000313" key="5">
    <source>
        <dbReference type="EMBL" id="KGG52063.1"/>
    </source>
</evidence>
<name>A0A098VSJ8_9MICR</name>
<evidence type="ECO:0000313" key="6">
    <source>
        <dbReference type="Proteomes" id="UP000029725"/>
    </source>
</evidence>
<keyword evidence="2" id="KW-0862">Zinc</keyword>
<gene>
    <name evidence="5" type="ORF">DI09_217p10</name>
</gene>
<keyword evidence="2" id="KW-0833">Ubl conjugation pathway</keyword>
<reference evidence="5 6" key="1">
    <citation type="submission" date="2014-04" db="EMBL/GenBank/DDBJ databases">
        <title>A new species of microsporidia sheds light on the evolution of extreme parasitism.</title>
        <authorList>
            <person name="Haag K.L."/>
            <person name="James T.Y."/>
            <person name="Larsson R."/>
            <person name="Schaer T.M."/>
            <person name="Refardt D."/>
            <person name="Pombert J.-F."/>
            <person name="Ebert D."/>
        </authorList>
    </citation>
    <scope>NUCLEOTIDE SEQUENCE [LARGE SCALE GENOMIC DNA]</scope>
    <source>
        <strain evidence="5 6">UGP3</strain>
        <tissue evidence="5">Spores</tissue>
    </source>
</reference>
<feature type="domain" description="RING-type" evidence="4">
    <location>
        <begin position="539"/>
        <end position="563"/>
    </location>
</feature>
<dbReference type="InterPro" id="IPR039164">
    <property type="entry name" value="UBR1-like"/>
</dbReference>
<dbReference type="VEuPathDB" id="MicrosporidiaDB:DI09_217p10"/>
<dbReference type="GO" id="GO:0005737">
    <property type="term" value="C:cytoplasm"/>
    <property type="evidence" value="ECO:0007669"/>
    <property type="project" value="TreeGrafter"/>
</dbReference>
<dbReference type="InterPro" id="IPR001841">
    <property type="entry name" value="Znf_RING"/>
</dbReference>
<dbReference type="InterPro" id="IPR055194">
    <property type="entry name" value="UBR1-like_WH"/>
</dbReference>
<dbReference type="InterPro" id="IPR036390">
    <property type="entry name" value="WH_DNA-bd_sf"/>
</dbReference>
<dbReference type="SUPFAM" id="SSF46785">
    <property type="entry name" value="Winged helix' DNA-binding domain"/>
    <property type="match status" value="1"/>
</dbReference>
<dbReference type="PANTHER" id="PTHR21497:SF24">
    <property type="entry name" value="E3 UBIQUITIN-PROTEIN LIGASE UBR1"/>
    <property type="match status" value="1"/>
</dbReference>
<dbReference type="GO" id="GO:0071596">
    <property type="term" value="P:ubiquitin-dependent protein catabolic process via the N-end rule pathway"/>
    <property type="evidence" value="ECO:0007669"/>
    <property type="project" value="UniProtKB-UniRule"/>
</dbReference>
<keyword evidence="3" id="KW-0472">Membrane</keyword>
<accession>A0A098VSJ8</accession>
<dbReference type="InterPro" id="IPR044046">
    <property type="entry name" value="E3_ligase_UBR-like_C"/>
</dbReference>
<keyword evidence="2" id="KW-0479">Metal-binding</keyword>
<dbReference type="RefSeq" id="XP_013238499.1">
    <property type="nucleotide sequence ID" value="XM_013383045.1"/>
</dbReference>
<dbReference type="Gene3D" id="3.30.40.10">
    <property type="entry name" value="Zinc/RING finger domain, C3HC4 (zinc finger)"/>
    <property type="match status" value="1"/>
</dbReference>
<keyword evidence="5" id="KW-0436">Ligase</keyword>
<dbReference type="Proteomes" id="UP000029725">
    <property type="component" value="Unassembled WGS sequence"/>
</dbReference>
<dbReference type="GeneID" id="25259050"/>
<dbReference type="GO" id="GO:0016567">
    <property type="term" value="P:protein ubiquitination"/>
    <property type="evidence" value="ECO:0007669"/>
    <property type="project" value="UniProtKB-UniRule"/>
</dbReference>
<evidence type="ECO:0000256" key="1">
    <source>
        <dbReference type="PROSITE-ProRule" id="PRU00175"/>
    </source>
</evidence>